<evidence type="ECO:0000259" key="3">
    <source>
        <dbReference type="PROSITE" id="PS51186"/>
    </source>
</evidence>
<keyword evidence="2" id="KW-0012">Acyltransferase</keyword>
<gene>
    <name evidence="4" type="ORF">MSSIT_0685</name>
</gene>
<dbReference type="PANTHER" id="PTHR43072:SF23">
    <property type="entry name" value="UPF0039 PROTEIN C11D3.02C"/>
    <property type="match status" value="1"/>
</dbReference>
<organism evidence="4 5">
    <name type="scientific">Methanosarcina siciliae T4/M</name>
    <dbReference type="NCBI Taxonomy" id="1434120"/>
    <lineage>
        <taxon>Archaea</taxon>
        <taxon>Methanobacteriati</taxon>
        <taxon>Methanobacteriota</taxon>
        <taxon>Stenosarchaea group</taxon>
        <taxon>Methanomicrobia</taxon>
        <taxon>Methanosarcinales</taxon>
        <taxon>Methanosarcinaceae</taxon>
        <taxon>Methanosarcina</taxon>
    </lineage>
</organism>
<name>A0A0E3P1X6_9EURY</name>
<dbReference type="SUPFAM" id="SSF55729">
    <property type="entry name" value="Acyl-CoA N-acyltransferases (Nat)"/>
    <property type="match status" value="1"/>
</dbReference>
<proteinExistence type="predicted"/>
<evidence type="ECO:0000313" key="5">
    <source>
        <dbReference type="Proteomes" id="UP000033111"/>
    </source>
</evidence>
<protein>
    <submittedName>
        <fullName evidence="4">Phosphinothricin acetyltransferase</fullName>
    </submittedName>
</protein>
<reference evidence="4 5" key="1">
    <citation type="submission" date="2014-07" db="EMBL/GenBank/DDBJ databases">
        <title>Methanogenic archaea and the global carbon cycle.</title>
        <authorList>
            <person name="Henriksen J.R."/>
            <person name="Luke J."/>
            <person name="Reinhart S."/>
            <person name="Benedict M.N."/>
            <person name="Youngblut N.D."/>
            <person name="Metcalf M.E."/>
            <person name="Whitaker R.J."/>
            <person name="Metcalf W.W."/>
        </authorList>
    </citation>
    <scope>NUCLEOTIDE SEQUENCE [LARGE SCALE GENOMIC DNA]</scope>
    <source>
        <strain evidence="4 5">T4/M</strain>
    </source>
</reference>
<feature type="domain" description="N-acetyltransferase" evidence="3">
    <location>
        <begin position="10"/>
        <end position="175"/>
    </location>
</feature>
<dbReference type="GO" id="GO:0016747">
    <property type="term" value="F:acyltransferase activity, transferring groups other than amino-acyl groups"/>
    <property type="evidence" value="ECO:0007669"/>
    <property type="project" value="InterPro"/>
</dbReference>
<dbReference type="CDD" id="cd04301">
    <property type="entry name" value="NAT_SF"/>
    <property type="match status" value="1"/>
</dbReference>
<dbReference type="PROSITE" id="PS51186">
    <property type="entry name" value="GNAT"/>
    <property type="match status" value="1"/>
</dbReference>
<accession>A0A0E3P1X6</accession>
<dbReference type="KEGG" id="msw:MSSIT_0685"/>
<dbReference type="Proteomes" id="UP000033111">
    <property type="component" value="Chromosome"/>
</dbReference>
<dbReference type="HOGENOM" id="CLU_013985_4_4_2"/>
<dbReference type="AlphaFoldDB" id="A0A0E3P1X6"/>
<evidence type="ECO:0000256" key="1">
    <source>
        <dbReference type="ARBA" id="ARBA00022679"/>
    </source>
</evidence>
<dbReference type="RefSeq" id="WP_048170097.1">
    <property type="nucleotide sequence ID" value="NZ_CP009506.1"/>
</dbReference>
<keyword evidence="5" id="KW-1185">Reference proteome</keyword>
<evidence type="ECO:0000313" key="4">
    <source>
        <dbReference type="EMBL" id="AKB27404.1"/>
    </source>
</evidence>
<dbReference type="OrthoDB" id="129730at2157"/>
<sequence>MQGSKNSEKYLIREAIAEDTSGMLEVFNYYVENSFAAYLETSVGPDFFQAVQSEKEQDENEYFPFYVIEEKGKIIGMGTLRPYFPFPNFRHTGVVSYFILPDHTRKGIGSRMMEKLCTEARKKKMRSLLANVSSKNEASLNFHLKHGFIECGKFREVGTKFGYYFDILWLQKFLETDQKQT</sequence>
<dbReference type="PANTHER" id="PTHR43072">
    <property type="entry name" value="N-ACETYLTRANSFERASE"/>
    <property type="match status" value="1"/>
</dbReference>
<dbReference type="PATRIC" id="fig|1434120.4.peg.871"/>
<dbReference type="Pfam" id="PF00583">
    <property type="entry name" value="Acetyltransf_1"/>
    <property type="match status" value="1"/>
</dbReference>
<dbReference type="InterPro" id="IPR016181">
    <property type="entry name" value="Acyl_CoA_acyltransferase"/>
</dbReference>
<dbReference type="Gene3D" id="3.40.630.30">
    <property type="match status" value="1"/>
</dbReference>
<dbReference type="EMBL" id="CP009506">
    <property type="protein sequence ID" value="AKB27404.1"/>
    <property type="molecule type" value="Genomic_DNA"/>
</dbReference>
<evidence type="ECO:0000256" key="2">
    <source>
        <dbReference type="ARBA" id="ARBA00023315"/>
    </source>
</evidence>
<dbReference type="InterPro" id="IPR000182">
    <property type="entry name" value="GNAT_dom"/>
</dbReference>
<keyword evidence="1 4" id="KW-0808">Transferase</keyword>
<dbReference type="GeneID" id="24859460"/>